<evidence type="ECO:0000313" key="2">
    <source>
        <dbReference type="EMBL" id="CAI3990298.1"/>
    </source>
</evidence>
<keyword evidence="5" id="KW-1185">Reference proteome</keyword>
<evidence type="ECO:0000313" key="5">
    <source>
        <dbReference type="Proteomes" id="UP001152797"/>
    </source>
</evidence>
<reference evidence="2" key="1">
    <citation type="submission" date="2022-10" db="EMBL/GenBank/DDBJ databases">
        <authorList>
            <person name="Chen Y."/>
            <person name="Dougan E. K."/>
            <person name="Chan C."/>
            <person name="Rhodes N."/>
            <person name="Thang M."/>
        </authorList>
    </citation>
    <scope>NUCLEOTIDE SEQUENCE</scope>
</reference>
<organism evidence="2">
    <name type="scientific">Cladocopium goreaui</name>
    <dbReference type="NCBI Taxonomy" id="2562237"/>
    <lineage>
        <taxon>Eukaryota</taxon>
        <taxon>Sar</taxon>
        <taxon>Alveolata</taxon>
        <taxon>Dinophyceae</taxon>
        <taxon>Suessiales</taxon>
        <taxon>Symbiodiniaceae</taxon>
        <taxon>Cladocopium</taxon>
    </lineage>
</organism>
<dbReference type="OrthoDB" id="413423at2759"/>
<feature type="transmembrane region" description="Helical" evidence="1">
    <location>
        <begin position="89"/>
        <end position="121"/>
    </location>
</feature>
<evidence type="ECO:0000313" key="4">
    <source>
        <dbReference type="EMBL" id="CAL4777610.1"/>
    </source>
</evidence>
<dbReference type="EMBL" id="CAMXCT020001458">
    <property type="protein sequence ID" value="CAL1143673.1"/>
    <property type="molecule type" value="Genomic_DNA"/>
</dbReference>
<proteinExistence type="predicted"/>
<keyword evidence="1" id="KW-0812">Transmembrane</keyword>
<gene>
    <name evidence="2" type="ORF">C1SCF055_LOCUS17297</name>
</gene>
<name>A0A9P1CFW2_9DINO</name>
<keyword evidence="1" id="KW-0472">Membrane</keyword>
<dbReference type="EMBL" id="CAMXCT030001458">
    <property type="protein sequence ID" value="CAL4777610.1"/>
    <property type="molecule type" value="Genomic_DNA"/>
</dbReference>
<dbReference type="AlphaFoldDB" id="A0A9P1CFW2"/>
<sequence length="542" mass="61690">MLGVLAMIVNQQANANAVNFLTEASNYFSAWCFCQLLALCSHWPRQIIFYEWFVDCGLSESKRRGLATYGYAVFGCIPVPNITTNQLRVVAYLYGGVLLAGVWTPTTSFLHFAGLMLSILYHGSLWAERASSHHREILTITLWMYSCLAPDLSHATAAFRIHICSIYIMSVVQKTVTSIIRGQSWSRWSLHGFLWKSMWAKTNFPAFPALQRFIFVHPSVAHLGGWISMVCELGPLLSLFFPVQHLAYLALVGMHFAVLFLQGIDYVSYWTPSLLVGIFCSSNTLELACAWCSVRFVPMLLLLGAQLLFALTMAENFNINIPPLMSCPMFVTVARLDDTCHQHYVMTVDGELPYERIEWMYPFVKPEYGMGLLPSDVAHFPMPFVAFGWGGNLDGAPGIFHRWFLDVKGFYLMTNVSNFPKDLRLELEAIVTELHGRDASNPCSLYSAYSPYSHLWSLADRCKNARSAFARHVTLQRQQKWNSRGKSERHVIGGPVVRYSRKNGRKGRYPIQFRQSKHCQYKPQKNQMLPRYGRTSVRYGRG</sequence>
<evidence type="ECO:0000313" key="3">
    <source>
        <dbReference type="EMBL" id="CAL1143673.1"/>
    </source>
</evidence>
<dbReference type="EMBL" id="CAMXCT010001458">
    <property type="protein sequence ID" value="CAI3990298.1"/>
    <property type="molecule type" value="Genomic_DNA"/>
</dbReference>
<keyword evidence="1" id="KW-1133">Transmembrane helix</keyword>
<comment type="caution">
    <text evidence="2">The sequence shown here is derived from an EMBL/GenBank/DDBJ whole genome shotgun (WGS) entry which is preliminary data.</text>
</comment>
<accession>A0A9P1CFW2</accession>
<protein>
    <submittedName>
        <fullName evidence="4">HTTM domain-containing protein</fullName>
    </submittedName>
</protein>
<reference evidence="3" key="2">
    <citation type="submission" date="2024-04" db="EMBL/GenBank/DDBJ databases">
        <authorList>
            <person name="Chen Y."/>
            <person name="Shah S."/>
            <person name="Dougan E. K."/>
            <person name="Thang M."/>
            <person name="Chan C."/>
        </authorList>
    </citation>
    <scope>NUCLEOTIDE SEQUENCE [LARGE SCALE GENOMIC DNA]</scope>
</reference>
<evidence type="ECO:0000256" key="1">
    <source>
        <dbReference type="SAM" id="Phobius"/>
    </source>
</evidence>
<dbReference type="Proteomes" id="UP001152797">
    <property type="component" value="Unassembled WGS sequence"/>
</dbReference>